<dbReference type="RefSeq" id="WP_166011529.1">
    <property type="nucleotide sequence ID" value="NZ_CP049888.1"/>
</dbReference>
<evidence type="ECO:0000256" key="2">
    <source>
        <dbReference type="ARBA" id="ARBA00006906"/>
    </source>
</evidence>
<evidence type="ECO:0000313" key="6">
    <source>
        <dbReference type="EMBL" id="QIL51187.1"/>
    </source>
</evidence>
<dbReference type="Gene3D" id="3.20.20.70">
    <property type="entry name" value="Aldolase class I"/>
    <property type="match status" value="1"/>
</dbReference>
<keyword evidence="4 6" id="KW-0456">Lyase</keyword>
<gene>
    <name evidence="6" type="primary">eda</name>
    <name evidence="6" type="ORF">G7084_07725</name>
</gene>
<evidence type="ECO:0000256" key="4">
    <source>
        <dbReference type="ARBA" id="ARBA00023239"/>
    </source>
</evidence>
<evidence type="ECO:0000313" key="7">
    <source>
        <dbReference type="Proteomes" id="UP000500741"/>
    </source>
</evidence>
<dbReference type="NCBIfam" id="TIGR01182">
    <property type="entry name" value="eda"/>
    <property type="match status" value="1"/>
</dbReference>
<dbReference type="Proteomes" id="UP000500741">
    <property type="component" value="Chromosome"/>
</dbReference>
<comment type="similarity">
    <text evidence="2">Belongs to the KHG/KDPG aldolase family.</text>
</comment>
<dbReference type="AlphaFoldDB" id="A0A6G8B1S5"/>
<dbReference type="EC" id="4.1.2.14" evidence="6"/>
<dbReference type="SUPFAM" id="SSF51569">
    <property type="entry name" value="Aldolase"/>
    <property type="match status" value="1"/>
</dbReference>
<sequence>MQKVETLKKLTQAGVIAVVRANTGEKAVKIVDKLISGGIRGIELTFSVPNAPQVIEALVKKYNDKEDIVIGAGTVLDAVTARLAILAGAKYIVSPSFDIETAKIANLYQIPYLAGAMTITEMKLALEYGVDIIKLFPGSEASPSMVKAVKAPLPQANIMPTGGVNLENMHTWIEAGVVAVGVGGSLLKPADTNDWTGLEQNAKKYVERYAEIINNKES</sequence>
<evidence type="ECO:0000256" key="1">
    <source>
        <dbReference type="ARBA" id="ARBA00004761"/>
    </source>
</evidence>
<name>A0A6G8B1S5_9LACO</name>
<dbReference type="InterPro" id="IPR000887">
    <property type="entry name" value="Aldlse_KDPG_KHG"/>
</dbReference>
<dbReference type="GO" id="GO:0008675">
    <property type="term" value="F:2-dehydro-3-deoxy-phosphogluconate aldolase activity"/>
    <property type="evidence" value="ECO:0007669"/>
    <property type="project" value="UniProtKB-EC"/>
</dbReference>
<dbReference type="PANTHER" id="PTHR30246:SF1">
    <property type="entry name" value="2-DEHYDRO-3-DEOXY-6-PHOSPHOGALACTONATE ALDOLASE-RELATED"/>
    <property type="match status" value="1"/>
</dbReference>
<reference evidence="6 7" key="1">
    <citation type="submission" date="2020-03" db="EMBL/GenBank/DDBJ databases">
        <title>Weissella sp. nov., isolated from Cybister lewisianus.</title>
        <authorList>
            <person name="Hyun D.-W."/>
            <person name="Bae J.-W."/>
        </authorList>
    </citation>
    <scope>NUCLEOTIDE SEQUENCE [LARGE SCALE GENOMIC DNA]</scope>
    <source>
        <strain evidence="6 7">HDW19</strain>
    </source>
</reference>
<protein>
    <submittedName>
        <fullName evidence="6">Bifunctional 4-hydroxy-2-oxoglutarate aldolase/2-dehydro-3-deoxy-phosphogluconate aldolase</fullName>
        <ecNumber evidence="6">4.1.2.14</ecNumber>
        <ecNumber evidence="6">4.1.3.16</ecNumber>
    </submittedName>
</protein>
<dbReference type="EC" id="4.1.3.16" evidence="6"/>
<dbReference type="NCBIfam" id="NF005119">
    <property type="entry name" value="PRK06552.1"/>
    <property type="match status" value="1"/>
</dbReference>
<keyword evidence="7" id="KW-1185">Reference proteome</keyword>
<dbReference type="CDD" id="cd00452">
    <property type="entry name" value="KDPG_aldolase"/>
    <property type="match status" value="1"/>
</dbReference>
<dbReference type="PANTHER" id="PTHR30246">
    <property type="entry name" value="2-KETO-3-DEOXY-6-PHOSPHOGLUCONATE ALDOLASE"/>
    <property type="match status" value="1"/>
</dbReference>
<dbReference type="InterPro" id="IPR013785">
    <property type="entry name" value="Aldolase_TIM"/>
</dbReference>
<accession>A0A6G8B1S5</accession>
<dbReference type="Pfam" id="PF01081">
    <property type="entry name" value="Aldolase"/>
    <property type="match status" value="1"/>
</dbReference>
<dbReference type="KEGG" id="wco:G7084_07725"/>
<comment type="pathway">
    <text evidence="1">Carbohydrate acid metabolism.</text>
</comment>
<organism evidence="6 7">
    <name type="scientific">Weissella coleopterorum</name>
    <dbReference type="NCBI Taxonomy" id="2714949"/>
    <lineage>
        <taxon>Bacteria</taxon>
        <taxon>Bacillati</taxon>
        <taxon>Bacillota</taxon>
        <taxon>Bacilli</taxon>
        <taxon>Lactobacillales</taxon>
        <taxon>Lactobacillaceae</taxon>
        <taxon>Weissella</taxon>
    </lineage>
</organism>
<evidence type="ECO:0000256" key="5">
    <source>
        <dbReference type="ARBA" id="ARBA00023277"/>
    </source>
</evidence>
<comment type="subunit">
    <text evidence="3">Homotrimer.</text>
</comment>
<proteinExistence type="inferred from homology"/>
<evidence type="ECO:0000256" key="3">
    <source>
        <dbReference type="ARBA" id="ARBA00011233"/>
    </source>
</evidence>
<keyword evidence="5" id="KW-0119">Carbohydrate metabolism</keyword>
<dbReference type="GO" id="GO:0008700">
    <property type="term" value="F:(R,S)-4-hydroxy-2-oxoglutarate aldolase activity"/>
    <property type="evidence" value="ECO:0007669"/>
    <property type="project" value="UniProtKB-EC"/>
</dbReference>
<dbReference type="EMBL" id="CP049888">
    <property type="protein sequence ID" value="QIL51187.1"/>
    <property type="molecule type" value="Genomic_DNA"/>
</dbReference>